<dbReference type="Gene3D" id="1.25.40.10">
    <property type="entry name" value="Tetratricopeptide repeat domain"/>
    <property type="match status" value="1"/>
</dbReference>
<organism evidence="3 4">
    <name type="scientific">Actinomadura rubrisoli</name>
    <dbReference type="NCBI Taxonomy" id="2530368"/>
    <lineage>
        <taxon>Bacteria</taxon>
        <taxon>Bacillati</taxon>
        <taxon>Actinomycetota</taxon>
        <taxon>Actinomycetes</taxon>
        <taxon>Streptosporangiales</taxon>
        <taxon>Thermomonosporaceae</taxon>
        <taxon>Actinomadura</taxon>
    </lineage>
</organism>
<evidence type="ECO:0000313" key="4">
    <source>
        <dbReference type="Proteomes" id="UP000294513"/>
    </source>
</evidence>
<evidence type="ECO:0000256" key="1">
    <source>
        <dbReference type="SAM" id="Coils"/>
    </source>
</evidence>
<dbReference type="PRINTS" id="PR00364">
    <property type="entry name" value="DISEASERSIST"/>
</dbReference>
<dbReference type="SMART" id="SM00028">
    <property type="entry name" value="TPR"/>
    <property type="match status" value="5"/>
</dbReference>
<evidence type="ECO:0000313" key="3">
    <source>
        <dbReference type="EMBL" id="TDD84864.1"/>
    </source>
</evidence>
<feature type="domain" description="AAA+ ATPase" evidence="2">
    <location>
        <begin position="399"/>
        <end position="610"/>
    </location>
</feature>
<feature type="coiled-coil region" evidence="1">
    <location>
        <begin position="176"/>
        <end position="203"/>
    </location>
</feature>
<comment type="caution">
    <text evidence="3">The sequence shown here is derived from an EMBL/GenBank/DDBJ whole genome shotgun (WGS) entry which is preliminary data.</text>
</comment>
<dbReference type="Proteomes" id="UP000294513">
    <property type="component" value="Unassembled WGS sequence"/>
</dbReference>
<sequence>MPRLADHPADLGSCPPHTLRKPAASQEVLADSVASTRQSQRRAGAGCRHPRHALVLRWSHEAPFTGETAGRGRSPWSRLDVCGACEAWTRRIPGPWRNEDVPRSRSTIRPSIGGARAAGGLEFQSHVFAWFAARAVTGQPPGLGLGDDVRITSVGSETGLPLDDVGAALSNGGFVLVQAKAGMRQLARNAADLRQAADQVVAALIDGIRTTSGARTVEAGRDRLVIATNQDGSQAFDDLGKVCEVFPGPPVHLPIDVAAPTLAQKRALSTFLLTIQDAWSAAMGREPAEAEIRRLLDVLQVVRLDFRERDGVDLLRTAQLLSGCAATPLVDRPLAALIEIGRATIREQRWQTSEQLRAAVRQRHRSATVREPRDWLRALPRAYVGRSGPEIAELESAGAQTVTVITGAAGCGKTVLAVRVARDLAVRCPDGQLMIDMRGFDDKAPMSTGEAVDLLLHQVGAFVSDREETSEARRLRLLKILKDGRFVVVLDNVADSRSVLPLLPHGDASKIIVTSRRMLATLARERGVGSVEIGLLTDAEAAGLFTALVGPERVAAEPDATRRLVAACGNLPLAISIAAAQIAQMPGQRLARIAIGLTAADDRLDFLDLGEPESSIRSVFSWSYILLTEEQRRTYLLVGAAPGPDLDLAGTCALLGSSQAHGLLRALRRRGLMQENADGTFAMHTLLRDFATSLVGLGHLPEQAMSEAHSRLLQHYVRMLKEPEGGDRWLEINLDRALAAIRHGTGGRHKAAVQEIADALIDPLWYRGRFDDAVSLLRSVIDGIDPMDTAVMRAYFLRLLAISLRRAGSPDDSVKCAQKALRLLEQEAPNESGRARADCHYIIGVAMATEGDHEAALGYLRPALAGFETHGTESDVGDALNSIGWSLAMVGEPEQALIQCRRAAVLHERVGTARSLAADLDSIGYIHRLMGNHSAAREQFERCLNIYRESGYKPHEARTLEELGDTAASSDEFLKASLYWTQAEELLTALGHDLTTIQAKLRTANR</sequence>
<dbReference type="PANTHER" id="PTHR47691">
    <property type="entry name" value="REGULATOR-RELATED"/>
    <property type="match status" value="1"/>
</dbReference>
<dbReference type="GO" id="GO:0043531">
    <property type="term" value="F:ADP binding"/>
    <property type="evidence" value="ECO:0007669"/>
    <property type="project" value="InterPro"/>
</dbReference>
<dbReference type="SMART" id="SM00382">
    <property type="entry name" value="AAA"/>
    <property type="match status" value="1"/>
</dbReference>
<dbReference type="InterPro" id="IPR002182">
    <property type="entry name" value="NB-ARC"/>
</dbReference>
<dbReference type="AlphaFoldDB" id="A0A4R5BLX0"/>
<accession>A0A4R5BLX0</accession>
<dbReference type="SUPFAM" id="SSF48452">
    <property type="entry name" value="TPR-like"/>
    <property type="match status" value="2"/>
</dbReference>
<dbReference type="InterPro" id="IPR027417">
    <property type="entry name" value="P-loop_NTPase"/>
</dbReference>
<dbReference type="Pfam" id="PF13424">
    <property type="entry name" value="TPR_12"/>
    <property type="match status" value="1"/>
</dbReference>
<dbReference type="Pfam" id="PF00931">
    <property type="entry name" value="NB-ARC"/>
    <property type="match status" value="1"/>
</dbReference>
<keyword evidence="4" id="KW-1185">Reference proteome</keyword>
<name>A0A4R5BLX0_9ACTN</name>
<dbReference type="SUPFAM" id="SSF52540">
    <property type="entry name" value="P-loop containing nucleoside triphosphate hydrolases"/>
    <property type="match status" value="1"/>
</dbReference>
<evidence type="ECO:0000259" key="2">
    <source>
        <dbReference type="SMART" id="SM00382"/>
    </source>
</evidence>
<dbReference type="EMBL" id="SMKU01000096">
    <property type="protein sequence ID" value="TDD84864.1"/>
    <property type="molecule type" value="Genomic_DNA"/>
</dbReference>
<dbReference type="OrthoDB" id="9800698at2"/>
<dbReference type="InterPro" id="IPR019734">
    <property type="entry name" value="TPR_rpt"/>
</dbReference>
<dbReference type="PANTHER" id="PTHR47691:SF3">
    <property type="entry name" value="HTH-TYPE TRANSCRIPTIONAL REGULATOR RV0890C-RELATED"/>
    <property type="match status" value="1"/>
</dbReference>
<gene>
    <name evidence="3" type="ORF">E1298_19415</name>
</gene>
<proteinExistence type="predicted"/>
<dbReference type="InterPro" id="IPR003593">
    <property type="entry name" value="AAA+_ATPase"/>
</dbReference>
<protein>
    <submittedName>
        <fullName evidence="3">Tetratricopeptide repeat protein</fullName>
    </submittedName>
</protein>
<reference evidence="3 4" key="1">
    <citation type="submission" date="2019-03" db="EMBL/GenBank/DDBJ databases">
        <title>Draft genome sequences of novel Actinobacteria.</title>
        <authorList>
            <person name="Sahin N."/>
            <person name="Ay H."/>
            <person name="Saygin H."/>
        </authorList>
    </citation>
    <scope>NUCLEOTIDE SEQUENCE [LARGE SCALE GENOMIC DNA]</scope>
    <source>
        <strain evidence="3 4">H3C3</strain>
    </source>
</reference>
<dbReference type="InterPro" id="IPR011990">
    <property type="entry name" value="TPR-like_helical_dom_sf"/>
</dbReference>
<dbReference type="Gene3D" id="3.40.50.300">
    <property type="entry name" value="P-loop containing nucleotide triphosphate hydrolases"/>
    <property type="match status" value="1"/>
</dbReference>
<keyword evidence="1" id="KW-0175">Coiled coil</keyword>